<evidence type="ECO:0000256" key="1">
    <source>
        <dbReference type="SAM" id="Phobius"/>
    </source>
</evidence>
<reference evidence="2 3" key="1">
    <citation type="submission" date="2023-08" db="EMBL/GenBank/DDBJ databases">
        <title>Pleionea litopenaei sp. nov., isolated from stomach of juvenile Litopenaeus vannamei.</title>
        <authorList>
            <person name="Rho A.M."/>
            <person name="Hwang C.Y."/>
        </authorList>
    </citation>
    <scope>NUCLEOTIDE SEQUENCE [LARGE SCALE GENOMIC DNA]</scope>
    <source>
        <strain evidence="2 3">HL-JVS1</strain>
    </source>
</reference>
<accession>A0AA51RRJ5</accession>
<protein>
    <submittedName>
        <fullName evidence="2">Uncharacterized protein</fullName>
    </submittedName>
</protein>
<dbReference type="KEGG" id="plei:Q9312_13920"/>
<dbReference type="AlphaFoldDB" id="A0AA51RRJ5"/>
<keyword evidence="1" id="KW-0472">Membrane</keyword>
<evidence type="ECO:0000313" key="2">
    <source>
        <dbReference type="EMBL" id="WMS86316.1"/>
    </source>
</evidence>
<keyword evidence="1" id="KW-1133">Transmembrane helix</keyword>
<evidence type="ECO:0000313" key="3">
    <source>
        <dbReference type="Proteomes" id="UP001239782"/>
    </source>
</evidence>
<dbReference type="Proteomes" id="UP001239782">
    <property type="component" value="Chromosome"/>
</dbReference>
<dbReference type="RefSeq" id="WP_309201468.1">
    <property type="nucleotide sequence ID" value="NZ_CP133548.1"/>
</dbReference>
<keyword evidence="3" id="KW-1185">Reference proteome</keyword>
<organism evidence="2 3">
    <name type="scientific">Pleionea litopenaei</name>
    <dbReference type="NCBI Taxonomy" id="3070815"/>
    <lineage>
        <taxon>Bacteria</taxon>
        <taxon>Pseudomonadati</taxon>
        <taxon>Pseudomonadota</taxon>
        <taxon>Gammaproteobacteria</taxon>
        <taxon>Oceanospirillales</taxon>
        <taxon>Pleioneaceae</taxon>
        <taxon>Pleionea</taxon>
    </lineage>
</organism>
<name>A0AA51RRJ5_9GAMM</name>
<feature type="transmembrane region" description="Helical" evidence="1">
    <location>
        <begin position="68"/>
        <end position="88"/>
    </location>
</feature>
<proteinExistence type="predicted"/>
<keyword evidence="1" id="KW-0812">Transmembrane</keyword>
<sequence length="218" mass="25255">MSYHDDNSFSDEERALLKRYQQVSNEMPTNDVDKVIFAAMHRELQREQKIPQKNTQNLRFWQRLRLPVSMLGAAVMTFTLAHVMWPMIYPNSADSIKLNDAARNGADIALEKSQEATAVELSDVNELRQKQSKTALSSAKRTQLDREKVFYEIPQESDADNPPASVPSNVNDERDRWAERILNLARNGQFNEMNRELKKFVEAYPDYPIDEQLQPLLK</sequence>
<dbReference type="EMBL" id="CP133548">
    <property type="protein sequence ID" value="WMS86316.1"/>
    <property type="molecule type" value="Genomic_DNA"/>
</dbReference>
<gene>
    <name evidence="2" type="ORF">Q9312_13920</name>
</gene>